<proteinExistence type="predicted"/>
<dbReference type="InterPro" id="IPR032466">
    <property type="entry name" value="Metal_Hydrolase"/>
</dbReference>
<dbReference type="GO" id="GO:0070573">
    <property type="term" value="F:metallodipeptidase activity"/>
    <property type="evidence" value="ECO:0007669"/>
    <property type="project" value="InterPro"/>
</dbReference>
<keyword evidence="2" id="KW-1185">Reference proteome</keyword>
<reference evidence="1 2" key="1">
    <citation type="submission" date="2016-10" db="EMBL/GenBank/DDBJ databases">
        <authorList>
            <person name="de Groot N.N."/>
        </authorList>
    </citation>
    <scope>NUCLEOTIDE SEQUENCE [LARGE SCALE GENOMIC DNA]</scope>
    <source>
        <strain evidence="1 2">DSM 46701</strain>
    </source>
</reference>
<organism evidence="1 2">
    <name type="scientific">Lihuaxuella thermophila</name>
    <dbReference type="NCBI Taxonomy" id="1173111"/>
    <lineage>
        <taxon>Bacteria</taxon>
        <taxon>Bacillati</taxon>
        <taxon>Bacillota</taxon>
        <taxon>Bacilli</taxon>
        <taxon>Bacillales</taxon>
        <taxon>Thermoactinomycetaceae</taxon>
        <taxon>Lihuaxuella</taxon>
    </lineage>
</organism>
<dbReference type="InterPro" id="IPR008257">
    <property type="entry name" value="Pept_M19"/>
</dbReference>
<gene>
    <name evidence="1" type="ORF">SAMN05444955_11171</name>
</gene>
<dbReference type="AlphaFoldDB" id="A0A1H8GHV5"/>
<name>A0A1H8GHV5_9BACL</name>
<dbReference type="PROSITE" id="PS51365">
    <property type="entry name" value="RENAL_DIPEPTIDASE_2"/>
    <property type="match status" value="1"/>
</dbReference>
<dbReference type="PANTHER" id="PTHR10443:SF12">
    <property type="entry name" value="DIPEPTIDASE"/>
    <property type="match status" value="1"/>
</dbReference>
<dbReference type="RefSeq" id="WP_089969964.1">
    <property type="nucleotide sequence ID" value="NZ_FOCQ01000011.1"/>
</dbReference>
<dbReference type="CDD" id="cd01301">
    <property type="entry name" value="rDP_like"/>
    <property type="match status" value="1"/>
</dbReference>
<accession>A0A1H8GHV5</accession>
<dbReference type="STRING" id="1173111.SAMN05444955_11171"/>
<dbReference type="Pfam" id="PF01244">
    <property type="entry name" value="Peptidase_M19"/>
    <property type="match status" value="1"/>
</dbReference>
<dbReference type="InterPro" id="IPR000180">
    <property type="entry name" value="Dipep_AS"/>
</dbReference>
<dbReference type="EMBL" id="FOCQ01000011">
    <property type="protein sequence ID" value="SEN43563.1"/>
    <property type="molecule type" value="Genomic_DNA"/>
</dbReference>
<evidence type="ECO:0000313" key="2">
    <source>
        <dbReference type="Proteomes" id="UP000199695"/>
    </source>
</evidence>
<dbReference type="OrthoDB" id="9804920at2"/>
<dbReference type="Gene3D" id="3.20.20.140">
    <property type="entry name" value="Metal-dependent hydrolases"/>
    <property type="match status" value="1"/>
</dbReference>
<dbReference type="GO" id="GO:0006508">
    <property type="term" value="P:proteolysis"/>
    <property type="evidence" value="ECO:0007669"/>
    <property type="project" value="InterPro"/>
</dbReference>
<sequence length="323" mass="36727">MLVMDAHCDVLYKMWLNPGISFYDTDSGLDVTYENLEKSKIVFQTFAVWVPDKVPVGQRFEAAIKQIDDFYEKVIQNGQKVFLVTSGEQLSECSPTRIGALLSLEGADALQGDLRFLRTFYRLGVRQMGLTWNHANEAADGIKEERGGGLTRFGRQVIEEMSRLGMVLDVSHLSVKGFWEVMEHPDLPVIASHSNSRAICPHVRNLEDEQIKALIQKNGLIGLTYVPYFVHFPHTEARIDHLIKHIEHICELGGENHLIFGSDFDGIHDKIAQLENAGQLNNLIDALLMRYPETLVRKWAWDNGYQFYSKHLASQNVKKTEAK</sequence>
<dbReference type="PANTHER" id="PTHR10443">
    <property type="entry name" value="MICROSOMAL DIPEPTIDASE"/>
    <property type="match status" value="1"/>
</dbReference>
<protein>
    <submittedName>
        <fullName evidence="1">Membrane dipeptidase</fullName>
    </submittedName>
</protein>
<evidence type="ECO:0000313" key="1">
    <source>
        <dbReference type="EMBL" id="SEN43563.1"/>
    </source>
</evidence>
<dbReference type="PROSITE" id="PS00869">
    <property type="entry name" value="RENAL_DIPEPTIDASE_1"/>
    <property type="match status" value="1"/>
</dbReference>
<dbReference type="SUPFAM" id="SSF51556">
    <property type="entry name" value="Metallo-dependent hydrolases"/>
    <property type="match status" value="1"/>
</dbReference>
<dbReference type="Proteomes" id="UP000199695">
    <property type="component" value="Unassembled WGS sequence"/>
</dbReference>